<dbReference type="Pfam" id="PF13489">
    <property type="entry name" value="Methyltransf_23"/>
    <property type="match status" value="1"/>
</dbReference>
<dbReference type="Gene3D" id="3.40.50.150">
    <property type="entry name" value="Vaccinia Virus protein VP39"/>
    <property type="match status" value="1"/>
</dbReference>
<dbReference type="SUPFAM" id="SSF53335">
    <property type="entry name" value="S-adenosyl-L-methionine-dependent methyltransferases"/>
    <property type="match status" value="1"/>
</dbReference>
<comment type="caution">
    <text evidence="1">The sequence shown here is derived from an EMBL/GenBank/DDBJ whole genome shotgun (WGS) entry which is preliminary data.</text>
</comment>
<gene>
    <name evidence="1" type="ORF">A2W05_10545</name>
</gene>
<dbReference type="EMBL" id="MGDE01000247">
    <property type="protein sequence ID" value="OGL42941.1"/>
    <property type="molecule type" value="Genomic_DNA"/>
</dbReference>
<name>A0A1F7RN96_9BACT</name>
<dbReference type="InterPro" id="IPR029063">
    <property type="entry name" value="SAM-dependent_MTases_sf"/>
</dbReference>
<sequence length="339" mass="39045">MREKDIRNADVLNRYLELVQEDCRKFFNDKRSFTVVNCPACGGIAHTPEYNKNGFDYVTCNNCRTLYARTRLNFECLKQFYSESASTEYWVKDFFTPMVEARREKIFTPRAEYLVSYFGHDRGWTIGDIGAGFGLFLEELRKLWPASNYVAIEPSKDQAKICEKLSVQVECCTCEELKGHDESYDLLTAFELLEHLFEPLSFLEKTCSLLKPGGYLFLTTLNGEGFDILTLREMSKSVSPPHHLNFFNPASLELLLKKTGFEIIDISTPGKLDWDIVEGMIINEKVNAGSFWKLFAEQGTPDAKKDLQNWISQHGFSSHMRILAKKKNERQRAENTPKT</sequence>
<evidence type="ECO:0000313" key="2">
    <source>
        <dbReference type="Proteomes" id="UP000178797"/>
    </source>
</evidence>
<proteinExistence type="predicted"/>
<evidence type="ECO:0008006" key="3">
    <source>
        <dbReference type="Google" id="ProtNLM"/>
    </source>
</evidence>
<dbReference type="PANTHER" id="PTHR43861">
    <property type="entry name" value="TRANS-ACONITATE 2-METHYLTRANSFERASE-RELATED"/>
    <property type="match status" value="1"/>
</dbReference>
<accession>A0A1F7RN96</accession>
<dbReference type="Proteomes" id="UP000178797">
    <property type="component" value="Unassembled WGS sequence"/>
</dbReference>
<evidence type="ECO:0000313" key="1">
    <source>
        <dbReference type="EMBL" id="OGL42941.1"/>
    </source>
</evidence>
<organism evidence="1 2">
    <name type="scientific">Candidatus Schekmanbacteria bacterium RBG_16_38_10</name>
    <dbReference type="NCBI Taxonomy" id="1817879"/>
    <lineage>
        <taxon>Bacteria</taxon>
        <taxon>Candidatus Schekmaniibacteriota</taxon>
    </lineage>
</organism>
<dbReference type="CDD" id="cd02440">
    <property type="entry name" value="AdoMet_MTases"/>
    <property type="match status" value="1"/>
</dbReference>
<protein>
    <recommendedName>
        <fullName evidence="3">Methyltransferase type 12</fullName>
    </recommendedName>
</protein>
<dbReference type="PANTHER" id="PTHR43861:SF6">
    <property type="entry name" value="METHYLTRANSFERASE TYPE 11"/>
    <property type="match status" value="1"/>
</dbReference>
<dbReference type="AlphaFoldDB" id="A0A1F7RN96"/>
<reference evidence="1 2" key="1">
    <citation type="journal article" date="2016" name="Nat. Commun.">
        <title>Thousands of microbial genomes shed light on interconnected biogeochemical processes in an aquifer system.</title>
        <authorList>
            <person name="Anantharaman K."/>
            <person name="Brown C.T."/>
            <person name="Hug L.A."/>
            <person name="Sharon I."/>
            <person name="Castelle C.J."/>
            <person name="Probst A.J."/>
            <person name="Thomas B.C."/>
            <person name="Singh A."/>
            <person name="Wilkins M.J."/>
            <person name="Karaoz U."/>
            <person name="Brodie E.L."/>
            <person name="Williams K.H."/>
            <person name="Hubbard S.S."/>
            <person name="Banfield J.F."/>
        </authorList>
    </citation>
    <scope>NUCLEOTIDE SEQUENCE [LARGE SCALE GENOMIC DNA]</scope>
</reference>